<dbReference type="Gene3D" id="3.40.47.10">
    <property type="match status" value="1"/>
</dbReference>
<dbReference type="Gene3D" id="6.10.140.1410">
    <property type="match status" value="1"/>
</dbReference>
<sequence length="514" mass="56450">MKPCALDTYRDDNLSYLRGRVTTGFEEDSYEFTNMQATSKAETEFVMGREPADMSRPVTTFMDAQGTGVHMVMSAKTALDLGCPIRGILAFTSTYLIVFHSDKACPSIPAPGLGPLSIARQISYKNPIPIIDLVYRRTQISQSLNHEHSQLQEEIQLRKSQGEPINDESFTSRVANIAKEDAQQDKDALAMYGMLQGADPRVAPIRRVLAVWGTDVGVLSIHGTSIKANVNETRIWNDIFIFSTIGRTQSNAVPIVAQKSLLGYFKGGLAAWQMGGLLQTVSSGIIPDSDNLDSHFRERRFLVFPSKSIYADGIRAGVMSSFTFGQVGGIAMVVNPRYLFATMEPSHYEAYKVRHESRALQSYKAMIKNSLVKIKEAPPYSYELEAPVLLNSIARATLDVKTWSYKYTAPLPSSVSVDASNVAAVRCLQSCPLSLNLIFSRELISSVPSSHPTFVTRNFTALEIAYCRPQPSPASSFAARWAGVCKSLGVQSAMSVFLRCTAGSVQVFKSSIPS</sequence>
<organism evidence="1 2">
    <name type="scientific">Favolaschia claudopus</name>
    <dbReference type="NCBI Taxonomy" id="2862362"/>
    <lineage>
        <taxon>Eukaryota</taxon>
        <taxon>Fungi</taxon>
        <taxon>Dikarya</taxon>
        <taxon>Basidiomycota</taxon>
        <taxon>Agaricomycotina</taxon>
        <taxon>Agaricomycetes</taxon>
        <taxon>Agaricomycetidae</taxon>
        <taxon>Agaricales</taxon>
        <taxon>Marasmiineae</taxon>
        <taxon>Mycenaceae</taxon>
        <taxon>Favolaschia</taxon>
    </lineage>
</organism>
<dbReference type="AlphaFoldDB" id="A0AAW0AMF9"/>
<dbReference type="EMBL" id="JAWWNJ010000058">
    <property type="protein sequence ID" value="KAK7013720.1"/>
    <property type="molecule type" value="Genomic_DNA"/>
</dbReference>
<gene>
    <name evidence="1" type="ORF">R3P38DRAFT_2545804</name>
</gene>
<accession>A0AAW0AMF9</accession>
<keyword evidence="2" id="KW-1185">Reference proteome</keyword>
<evidence type="ECO:0000313" key="1">
    <source>
        <dbReference type="EMBL" id="KAK7013720.1"/>
    </source>
</evidence>
<dbReference type="SUPFAM" id="SSF53901">
    <property type="entry name" value="Thiolase-like"/>
    <property type="match status" value="1"/>
</dbReference>
<reference evidence="1 2" key="1">
    <citation type="journal article" date="2024" name="J Genomics">
        <title>Draft genome sequencing and assembly of Favolaschia claudopus CIRM-BRFM 2984 isolated from oak limbs.</title>
        <authorList>
            <person name="Navarro D."/>
            <person name="Drula E."/>
            <person name="Chaduli D."/>
            <person name="Cazenave R."/>
            <person name="Ahrendt S."/>
            <person name="Wang J."/>
            <person name="Lipzen A."/>
            <person name="Daum C."/>
            <person name="Barry K."/>
            <person name="Grigoriev I.V."/>
            <person name="Favel A."/>
            <person name="Rosso M.N."/>
            <person name="Martin F."/>
        </authorList>
    </citation>
    <scope>NUCLEOTIDE SEQUENCE [LARGE SCALE GENOMIC DNA]</scope>
    <source>
        <strain evidence="1 2">CIRM-BRFM 2984</strain>
    </source>
</reference>
<evidence type="ECO:0000313" key="2">
    <source>
        <dbReference type="Proteomes" id="UP001362999"/>
    </source>
</evidence>
<proteinExistence type="predicted"/>
<dbReference type="Proteomes" id="UP001362999">
    <property type="component" value="Unassembled WGS sequence"/>
</dbReference>
<comment type="caution">
    <text evidence="1">The sequence shown here is derived from an EMBL/GenBank/DDBJ whole genome shotgun (WGS) entry which is preliminary data.</text>
</comment>
<name>A0AAW0AMF9_9AGAR</name>
<dbReference type="GO" id="GO:0016746">
    <property type="term" value="F:acyltransferase activity"/>
    <property type="evidence" value="ECO:0007669"/>
    <property type="project" value="InterPro"/>
</dbReference>
<protein>
    <submittedName>
        <fullName evidence="1">Uncharacterized protein</fullName>
    </submittedName>
</protein>
<dbReference type="InterPro" id="IPR016039">
    <property type="entry name" value="Thiolase-like"/>
</dbReference>